<protein>
    <submittedName>
        <fullName evidence="4">Polysaccharide deacetylase</fullName>
    </submittedName>
</protein>
<organism evidence="4 5">
    <name type="scientific">Acinetobacter calcoaceticus</name>
    <dbReference type="NCBI Taxonomy" id="471"/>
    <lineage>
        <taxon>Bacteria</taxon>
        <taxon>Pseudomonadati</taxon>
        <taxon>Pseudomonadota</taxon>
        <taxon>Gammaproteobacteria</taxon>
        <taxon>Moraxellales</taxon>
        <taxon>Moraxellaceae</taxon>
        <taxon>Acinetobacter</taxon>
        <taxon>Acinetobacter calcoaceticus/baumannii complex</taxon>
    </lineage>
</organism>
<dbReference type="PANTHER" id="PTHR34216:SF7">
    <property type="entry name" value="POLY-BETA-1,6-N-ACETYL-D-GLUCOSAMINE N-DEACETYLASE"/>
    <property type="match status" value="1"/>
</dbReference>
<dbReference type="CDD" id="cd10918">
    <property type="entry name" value="CE4_NodB_like_5s_6s"/>
    <property type="match status" value="1"/>
</dbReference>
<feature type="domain" description="NodB homology" evidence="3">
    <location>
        <begin position="110"/>
        <end position="273"/>
    </location>
</feature>
<dbReference type="InterPro" id="IPR011330">
    <property type="entry name" value="Glyco_hydro/deAcase_b/a-brl"/>
</dbReference>
<evidence type="ECO:0000259" key="3">
    <source>
        <dbReference type="PROSITE" id="PS51677"/>
    </source>
</evidence>
<keyword evidence="5" id="KW-1185">Reference proteome</keyword>
<evidence type="ECO:0000313" key="4">
    <source>
        <dbReference type="EMBL" id="TCM68139.1"/>
    </source>
</evidence>
<dbReference type="SUPFAM" id="SSF88713">
    <property type="entry name" value="Glycoside hydrolase/deacetylase"/>
    <property type="match status" value="1"/>
</dbReference>
<evidence type="ECO:0000256" key="1">
    <source>
        <dbReference type="ARBA" id="ARBA00022729"/>
    </source>
</evidence>
<dbReference type="Pfam" id="PF01522">
    <property type="entry name" value="Polysacc_deac_1"/>
    <property type="match status" value="1"/>
</dbReference>
<evidence type="ECO:0000256" key="2">
    <source>
        <dbReference type="SAM" id="Phobius"/>
    </source>
</evidence>
<dbReference type="PROSITE" id="PS51677">
    <property type="entry name" value="NODB"/>
    <property type="match status" value="1"/>
</dbReference>
<keyword evidence="1" id="KW-0732">Signal</keyword>
<keyword evidence="2" id="KW-0472">Membrane</keyword>
<gene>
    <name evidence="4" type="ORF">EC844_106122</name>
</gene>
<keyword evidence="2" id="KW-1133">Transmembrane helix</keyword>
<name>A0A4R1XWM6_ACICA</name>
<dbReference type="InterPro" id="IPR051398">
    <property type="entry name" value="Polysacch_Deacetylase"/>
</dbReference>
<reference evidence="4 5" key="1">
    <citation type="submission" date="2019-03" db="EMBL/GenBank/DDBJ databases">
        <title>Genomic analyses of the natural microbiome of Caenorhabditis elegans.</title>
        <authorList>
            <person name="Samuel B."/>
        </authorList>
    </citation>
    <scope>NUCLEOTIDE SEQUENCE [LARGE SCALE GENOMIC DNA]</scope>
    <source>
        <strain evidence="4 5">JUb89</strain>
    </source>
</reference>
<dbReference type="AlphaFoldDB" id="A0A4R1XWM6"/>
<keyword evidence="2" id="KW-0812">Transmembrane</keyword>
<dbReference type="InterPro" id="IPR002509">
    <property type="entry name" value="NODB_dom"/>
</dbReference>
<sequence length="273" mass="31418">MVYELGQIIQSALIDLELHAQNHLWLIYLFAILILVAISLQILGNYTFWLPYRSSKLPRIVMLHQVNPDDKASGMNMPPEKFEHLLKYLINKNSVFCFVSELEQYQDQHNVVALSFDDGFLDNYQYAFPLLKKYNIKATIYLATKIKGIDKLEFEQIHEMSASGLIEFGAHTQHHVNLLTLSDEEAYNEMSASKKDVEALVGQCLSFAYPFGRFNDKHQQMAQEIGFMNAVSTRKKVEAYNQNNRFNIPRVSTHGGMNAVQMRIAMAKGRYKL</sequence>
<evidence type="ECO:0000313" key="5">
    <source>
        <dbReference type="Proteomes" id="UP000294963"/>
    </source>
</evidence>
<dbReference type="Gene3D" id="3.20.20.370">
    <property type="entry name" value="Glycoside hydrolase/deacetylase"/>
    <property type="match status" value="1"/>
</dbReference>
<dbReference type="PANTHER" id="PTHR34216">
    <property type="match status" value="1"/>
</dbReference>
<dbReference type="GO" id="GO:0005975">
    <property type="term" value="P:carbohydrate metabolic process"/>
    <property type="evidence" value="ECO:0007669"/>
    <property type="project" value="InterPro"/>
</dbReference>
<proteinExistence type="predicted"/>
<comment type="caution">
    <text evidence="4">The sequence shown here is derived from an EMBL/GenBank/DDBJ whole genome shotgun (WGS) entry which is preliminary data.</text>
</comment>
<dbReference type="GO" id="GO:0016810">
    <property type="term" value="F:hydrolase activity, acting on carbon-nitrogen (but not peptide) bonds"/>
    <property type="evidence" value="ECO:0007669"/>
    <property type="project" value="InterPro"/>
</dbReference>
<dbReference type="OrthoDB" id="9814639at2"/>
<dbReference type="EMBL" id="SLVJ01000006">
    <property type="protein sequence ID" value="TCM68139.1"/>
    <property type="molecule type" value="Genomic_DNA"/>
</dbReference>
<accession>A0A4R1XWM6</accession>
<feature type="transmembrane region" description="Helical" evidence="2">
    <location>
        <begin position="25"/>
        <end position="49"/>
    </location>
</feature>
<dbReference type="Proteomes" id="UP000294963">
    <property type="component" value="Unassembled WGS sequence"/>
</dbReference>